<gene>
    <name evidence="3" type="ORF">LBW55_03835</name>
</gene>
<organism evidence="3 4">
    <name type="scientific">Ralstonia solanacearum</name>
    <name type="common">Pseudomonas solanacearum</name>
    <dbReference type="NCBI Taxonomy" id="305"/>
    <lineage>
        <taxon>Bacteria</taxon>
        <taxon>Pseudomonadati</taxon>
        <taxon>Pseudomonadota</taxon>
        <taxon>Betaproteobacteria</taxon>
        <taxon>Burkholderiales</taxon>
        <taxon>Burkholderiaceae</taxon>
        <taxon>Ralstonia</taxon>
        <taxon>Ralstonia solanacearum species complex</taxon>
    </lineage>
</organism>
<feature type="domain" description="DUF5625" evidence="2">
    <location>
        <begin position="36"/>
        <end position="171"/>
    </location>
</feature>
<dbReference type="EMBL" id="JAIVEX010000002">
    <property type="protein sequence ID" value="MDB0520743.1"/>
    <property type="molecule type" value="Genomic_DNA"/>
</dbReference>
<protein>
    <submittedName>
        <fullName evidence="3">DUF5625 family protein</fullName>
    </submittedName>
</protein>
<sequence>MRNNKKTLYGRLISCAFALSVLGGSGAAAESEHPSISLDKAGSSAAREIFVDRDSGWTVEIAITYPGGGVAFDDPRVVRLNNLVDDVSGGGGVPRKPHRGIRLRLKVTKFNGPQSEVVREKTIDQEPLHGNGGGAALLSVDGFRLSPGSYAVSIEVLDDDPRFAGVDAHMRVGVKPFTYEK</sequence>
<reference evidence="3" key="1">
    <citation type="submission" date="2021-09" db="EMBL/GenBank/DDBJ databases">
        <title>Genomic analysis of Ralstonia spp.</title>
        <authorList>
            <person name="Aburjaile F."/>
            <person name="Ariute J.C."/>
            <person name="Pais A.K.L."/>
            <person name="Albuquerque G.M.R."/>
            <person name="Silva A.M.F."/>
            <person name="Brenig B."/>
            <person name="Azevedo V."/>
            <person name="Matiuzzi M."/>
            <person name="Ramos R."/>
            <person name="Goes-Neto A."/>
            <person name="Soares S."/>
            <person name="Iseppon A.M.B."/>
            <person name="Souza E."/>
            <person name="Gama M."/>
        </authorList>
    </citation>
    <scope>NUCLEOTIDE SEQUENCE</scope>
    <source>
        <strain evidence="3">B4</strain>
    </source>
</reference>
<dbReference type="Proteomes" id="UP001143674">
    <property type="component" value="Unassembled WGS sequence"/>
</dbReference>
<name>A0AAE3NFS8_RALSL</name>
<evidence type="ECO:0000313" key="3">
    <source>
        <dbReference type="EMBL" id="MDB0520743.1"/>
    </source>
</evidence>
<feature type="signal peptide" evidence="1">
    <location>
        <begin position="1"/>
        <end position="27"/>
    </location>
</feature>
<feature type="chain" id="PRO_5042230377" evidence="1">
    <location>
        <begin position="28"/>
        <end position="181"/>
    </location>
</feature>
<proteinExistence type="predicted"/>
<comment type="caution">
    <text evidence="3">The sequence shown here is derived from an EMBL/GenBank/DDBJ whole genome shotgun (WGS) entry which is preliminary data.</text>
</comment>
<evidence type="ECO:0000259" key="2">
    <source>
        <dbReference type="Pfam" id="PF18539"/>
    </source>
</evidence>
<evidence type="ECO:0000256" key="1">
    <source>
        <dbReference type="SAM" id="SignalP"/>
    </source>
</evidence>
<dbReference type="RefSeq" id="WP_196385561.1">
    <property type="nucleotide sequence ID" value="NZ_CDQJ01000001.1"/>
</dbReference>
<accession>A0AAE3NFS8</accession>
<dbReference type="InterPro" id="IPR041008">
    <property type="entry name" value="DUF5625"/>
</dbReference>
<evidence type="ECO:0000313" key="4">
    <source>
        <dbReference type="Proteomes" id="UP001143674"/>
    </source>
</evidence>
<dbReference type="Pfam" id="PF18539">
    <property type="entry name" value="DUF5625"/>
    <property type="match status" value="1"/>
</dbReference>
<dbReference type="Gene3D" id="2.60.120.790">
    <property type="match status" value="1"/>
</dbReference>
<keyword evidence="1" id="KW-0732">Signal</keyword>
<dbReference type="AlphaFoldDB" id="A0AAE3NFS8"/>